<dbReference type="RefSeq" id="WP_167165977.1">
    <property type="nucleotide sequence ID" value="NZ_BAAAOO010000015.1"/>
</dbReference>
<accession>A0ABX0SEH1</accession>
<gene>
    <name evidence="2" type="ORF">FB473_001425</name>
</gene>
<feature type="domain" description="NAD-dependent epimerase/dehydratase" evidence="1">
    <location>
        <begin position="12"/>
        <end position="241"/>
    </location>
</feature>
<evidence type="ECO:0000313" key="2">
    <source>
        <dbReference type="EMBL" id="NIH56780.1"/>
    </source>
</evidence>
<dbReference type="Pfam" id="PF01370">
    <property type="entry name" value="Epimerase"/>
    <property type="match status" value="1"/>
</dbReference>
<dbReference type="InterPro" id="IPR001509">
    <property type="entry name" value="Epimerase_deHydtase"/>
</dbReference>
<keyword evidence="3" id="KW-1185">Reference proteome</keyword>
<organism evidence="2 3">
    <name type="scientific">Brooklawnia cerclae</name>
    <dbReference type="NCBI Taxonomy" id="349934"/>
    <lineage>
        <taxon>Bacteria</taxon>
        <taxon>Bacillati</taxon>
        <taxon>Actinomycetota</taxon>
        <taxon>Actinomycetes</taxon>
        <taxon>Propionibacteriales</taxon>
        <taxon>Propionibacteriaceae</taxon>
        <taxon>Brooklawnia</taxon>
    </lineage>
</organism>
<dbReference type="Proteomes" id="UP000749311">
    <property type="component" value="Unassembled WGS sequence"/>
</dbReference>
<evidence type="ECO:0000313" key="3">
    <source>
        <dbReference type="Proteomes" id="UP000749311"/>
    </source>
</evidence>
<dbReference type="InterPro" id="IPR036291">
    <property type="entry name" value="NAD(P)-bd_dom_sf"/>
</dbReference>
<dbReference type="PANTHER" id="PTHR48079">
    <property type="entry name" value="PROTEIN YEEZ"/>
    <property type="match status" value="1"/>
</dbReference>
<protein>
    <submittedName>
        <fullName evidence="2">Dihydroflavonol-4-reductase</fullName>
        <ecNumber evidence="2">1.1.1.219</ecNumber>
    </submittedName>
</protein>
<reference evidence="2 3" key="1">
    <citation type="submission" date="2020-02" db="EMBL/GenBank/DDBJ databases">
        <title>Sequencing the genomes of 1000 actinobacteria strains.</title>
        <authorList>
            <person name="Klenk H.-P."/>
        </authorList>
    </citation>
    <scope>NUCLEOTIDE SEQUENCE [LARGE SCALE GENOMIC DNA]</scope>
    <source>
        <strain evidence="2 3">DSM 19609</strain>
    </source>
</reference>
<proteinExistence type="predicted"/>
<name>A0ABX0SEH1_9ACTN</name>
<dbReference type="Gene3D" id="3.40.50.720">
    <property type="entry name" value="NAD(P)-binding Rossmann-like Domain"/>
    <property type="match status" value="1"/>
</dbReference>
<dbReference type="InterPro" id="IPR051783">
    <property type="entry name" value="NAD(P)-dependent_oxidoreduct"/>
</dbReference>
<dbReference type="EC" id="1.1.1.219" evidence="2"/>
<dbReference type="GO" id="GO:0045552">
    <property type="term" value="F:dihydroflavanol 4-reductase activity"/>
    <property type="evidence" value="ECO:0007669"/>
    <property type="project" value="UniProtKB-EC"/>
</dbReference>
<dbReference type="PANTHER" id="PTHR48079:SF6">
    <property type="entry name" value="NAD(P)-BINDING DOMAIN-CONTAINING PROTEIN-RELATED"/>
    <property type="match status" value="1"/>
</dbReference>
<sequence length="345" mass="36833">MPEQDQQPPLYLVTGVAGNLGSSVAARLLADGQDVRGLVLPGDPAADRVPDQVSLHTGDVTDTVSLQRFFAAESGRELVVIHTAAIVTVDGGFSQKVHDVNVTGTQNIIDACLTHNVRKLVYVGSTGGILETPFGVPITEPDRFDPDAVVGYYGWTKATASQLVLDAVRNQGLDATLVYPTGIAGPDDYAFGPVTSFIIDYCDGKMKAGIEGSFNAVDVRDLADATVAAVERGRTGEGYILGNECVSMEEMFRVLSDLTGTPQVTTILPAGAGKVLGHVSDLIGRVLGKNLRMTSFAVYNLTRNNLFDSSKARRELGFQTRPFGDTLADTIDWLEREGRVITRAA</sequence>
<comment type="caution">
    <text evidence="2">The sequence shown here is derived from an EMBL/GenBank/DDBJ whole genome shotgun (WGS) entry which is preliminary data.</text>
</comment>
<dbReference type="SUPFAM" id="SSF51735">
    <property type="entry name" value="NAD(P)-binding Rossmann-fold domains"/>
    <property type="match status" value="1"/>
</dbReference>
<evidence type="ECO:0000259" key="1">
    <source>
        <dbReference type="Pfam" id="PF01370"/>
    </source>
</evidence>
<keyword evidence="2" id="KW-0560">Oxidoreductase</keyword>
<dbReference type="EMBL" id="JAAMOZ010000001">
    <property type="protein sequence ID" value="NIH56780.1"/>
    <property type="molecule type" value="Genomic_DNA"/>
</dbReference>